<dbReference type="GO" id="GO:0097191">
    <property type="term" value="P:extrinsic apoptotic signaling pathway"/>
    <property type="evidence" value="ECO:0007669"/>
    <property type="project" value="TreeGrafter"/>
</dbReference>
<feature type="domain" description="Death" evidence="1">
    <location>
        <begin position="141"/>
        <end position="225"/>
    </location>
</feature>
<dbReference type="Pfam" id="PF01335">
    <property type="entry name" value="DED"/>
    <property type="match status" value="1"/>
</dbReference>
<protein>
    <submittedName>
        <fullName evidence="3">Fas associated via death domain</fullName>
    </submittedName>
</protein>
<dbReference type="GO" id="GO:0043065">
    <property type="term" value="P:positive regulation of apoptotic process"/>
    <property type="evidence" value="ECO:0007669"/>
    <property type="project" value="Ensembl"/>
</dbReference>
<dbReference type="GO" id="GO:0045089">
    <property type="term" value="P:positive regulation of innate immune response"/>
    <property type="evidence" value="ECO:0007669"/>
    <property type="project" value="TreeGrafter"/>
</dbReference>
<keyword evidence="4" id="KW-1185">Reference proteome</keyword>
<dbReference type="InterPro" id="IPR011029">
    <property type="entry name" value="DEATH-like_dom_sf"/>
</dbReference>
<dbReference type="CDD" id="cd08336">
    <property type="entry name" value="DED_FADD"/>
    <property type="match status" value="1"/>
</dbReference>
<evidence type="ECO:0000259" key="2">
    <source>
        <dbReference type="PROSITE" id="PS50168"/>
    </source>
</evidence>
<evidence type="ECO:0000313" key="3">
    <source>
        <dbReference type="Ensembl" id="ENSPKIP00000021485.1"/>
    </source>
</evidence>
<dbReference type="PROSITE" id="PS50017">
    <property type="entry name" value="DEATH_DOMAIN"/>
    <property type="match status" value="1"/>
</dbReference>
<dbReference type="InterPro" id="IPR000488">
    <property type="entry name" value="Death_dom"/>
</dbReference>
<dbReference type="Gene3D" id="1.10.533.10">
    <property type="entry name" value="Death Domain, Fas"/>
    <property type="match status" value="2"/>
</dbReference>
<evidence type="ECO:0000313" key="4">
    <source>
        <dbReference type="Proteomes" id="UP000261540"/>
    </source>
</evidence>
<dbReference type="GO" id="GO:0089720">
    <property type="term" value="F:caspase binding"/>
    <property type="evidence" value="ECO:0007669"/>
    <property type="project" value="TreeGrafter"/>
</dbReference>
<dbReference type="PANTHER" id="PTHR15077:SF10">
    <property type="entry name" value="FAS-ASSOCIATED DEATH DOMAIN PROTEIN"/>
    <property type="match status" value="1"/>
</dbReference>
<dbReference type="SUPFAM" id="SSF47986">
    <property type="entry name" value="DEATH domain"/>
    <property type="match status" value="1"/>
</dbReference>
<proteinExistence type="predicted"/>
<dbReference type="InterPro" id="IPR001875">
    <property type="entry name" value="DED_dom"/>
</dbReference>
<dbReference type="GO" id="GO:0031265">
    <property type="term" value="C:CD95 death-inducing signaling complex"/>
    <property type="evidence" value="ECO:0007669"/>
    <property type="project" value="TreeGrafter"/>
</dbReference>
<evidence type="ECO:0000259" key="1">
    <source>
        <dbReference type="PROSITE" id="PS50017"/>
    </source>
</evidence>
<dbReference type="SMART" id="SM00031">
    <property type="entry name" value="DED"/>
    <property type="match status" value="1"/>
</dbReference>
<reference evidence="3" key="1">
    <citation type="submission" date="2025-08" db="UniProtKB">
        <authorList>
            <consortium name="Ensembl"/>
        </authorList>
    </citation>
    <scope>IDENTIFICATION</scope>
</reference>
<dbReference type="Proteomes" id="UP000261540">
    <property type="component" value="Unplaced"/>
</dbReference>
<dbReference type="PROSITE" id="PS50168">
    <property type="entry name" value="DED"/>
    <property type="match status" value="1"/>
</dbReference>
<dbReference type="SMART" id="SM00005">
    <property type="entry name" value="DEATH"/>
    <property type="match status" value="1"/>
</dbReference>
<dbReference type="PANTHER" id="PTHR15077">
    <property type="entry name" value="FAS-ASSOCIATING DEATH DOMAIN-CONTAINING PROTEIN FADD"/>
    <property type="match status" value="1"/>
</dbReference>
<organism evidence="3 4">
    <name type="scientific">Paramormyrops kingsleyae</name>
    <dbReference type="NCBI Taxonomy" id="1676925"/>
    <lineage>
        <taxon>Eukaryota</taxon>
        <taxon>Metazoa</taxon>
        <taxon>Chordata</taxon>
        <taxon>Craniata</taxon>
        <taxon>Vertebrata</taxon>
        <taxon>Euteleostomi</taxon>
        <taxon>Actinopterygii</taxon>
        <taxon>Neopterygii</taxon>
        <taxon>Teleostei</taxon>
        <taxon>Osteoglossocephala</taxon>
        <taxon>Osteoglossomorpha</taxon>
        <taxon>Osteoglossiformes</taxon>
        <taxon>Mormyridae</taxon>
        <taxon>Paramormyrops</taxon>
    </lineage>
</organism>
<feature type="domain" description="DED" evidence="2">
    <location>
        <begin position="42"/>
        <end position="120"/>
    </location>
</feature>
<dbReference type="Ensembl" id="ENSPKIT00000002122.1">
    <property type="protein sequence ID" value="ENSPKIP00000021485.1"/>
    <property type="gene ID" value="ENSPKIG00000005864.1"/>
</dbReference>
<accession>A0A3B3RUF9</accession>
<dbReference type="STRING" id="1676925.ENSPKIP00000021485"/>
<dbReference type="Pfam" id="PF00531">
    <property type="entry name" value="Death"/>
    <property type="match status" value="1"/>
</dbReference>
<name>A0A3B3RUF9_9TELE</name>
<dbReference type="FunFam" id="1.10.533.10:FF:000059">
    <property type="entry name" value="Fas-associated via death domain"/>
    <property type="match status" value="1"/>
</dbReference>
<sequence length="226" mass="26155">MLNVPRSCLESLKSLVKYAYCLFKIFFDEGKVDEEGTEKMDTFASVLLRISDGLKKDHLEAMKFLCSDDIGKKKLEKVDNGIQLFQYLREMQKIGMGNTQYLRTLLTNIKRPDLLEILDEFEKHGSGPQEDLPDAKEQDKLDIATQLIAENLGKDWRMYGRKLGIKDAKLDHIREKHPYNLQEQVIELIQEWRKMHGAKASAEDLIQALRKCNLNLTADLIRQKLS</sequence>
<dbReference type="AlphaFoldDB" id="A0A3B3RUF9"/>
<dbReference type="GeneTree" id="ENSGT00390000002105"/>
<reference evidence="3" key="2">
    <citation type="submission" date="2025-09" db="UniProtKB">
        <authorList>
            <consortium name="Ensembl"/>
        </authorList>
    </citation>
    <scope>IDENTIFICATION</scope>
</reference>
<dbReference type="InterPro" id="IPR016729">
    <property type="entry name" value="FADD"/>
</dbReference>
<dbReference type="OrthoDB" id="100767at2759"/>
<dbReference type="GO" id="GO:0005123">
    <property type="term" value="F:death receptor binding"/>
    <property type="evidence" value="ECO:0007669"/>
    <property type="project" value="TreeGrafter"/>
</dbReference>